<comment type="caution">
    <text evidence="2">The sequence shown here is derived from an EMBL/GenBank/DDBJ whole genome shotgun (WGS) entry which is preliminary data.</text>
</comment>
<dbReference type="Proteomes" id="UP001066276">
    <property type="component" value="Chromosome 7"/>
</dbReference>
<proteinExistence type="predicted"/>
<reference evidence="2" key="1">
    <citation type="journal article" date="2022" name="bioRxiv">
        <title>Sequencing and chromosome-scale assembly of the giantPleurodeles waltlgenome.</title>
        <authorList>
            <person name="Brown T."/>
            <person name="Elewa A."/>
            <person name="Iarovenko S."/>
            <person name="Subramanian E."/>
            <person name="Araus A.J."/>
            <person name="Petzold A."/>
            <person name="Susuki M."/>
            <person name="Suzuki K.-i.T."/>
            <person name="Hayashi T."/>
            <person name="Toyoda A."/>
            <person name="Oliveira C."/>
            <person name="Osipova E."/>
            <person name="Leigh N.D."/>
            <person name="Simon A."/>
            <person name="Yun M.H."/>
        </authorList>
    </citation>
    <scope>NUCLEOTIDE SEQUENCE</scope>
    <source>
        <strain evidence="2">20211129_DDA</strain>
        <tissue evidence="2">Liver</tissue>
    </source>
</reference>
<dbReference type="AlphaFoldDB" id="A0AAV7PNS1"/>
<accession>A0AAV7PNS1</accession>
<evidence type="ECO:0000313" key="2">
    <source>
        <dbReference type="EMBL" id="KAJ1129893.1"/>
    </source>
</evidence>
<organism evidence="2 3">
    <name type="scientific">Pleurodeles waltl</name>
    <name type="common">Iberian ribbed newt</name>
    <dbReference type="NCBI Taxonomy" id="8319"/>
    <lineage>
        <taxon>Eukaryota</taxon>
        <taxon>Metazoa</taxon>
        <taxon>Chordata</taxon>
        <taxon>Craniata</taxon>
        <taxon>Vertebrata</taxon>
        <taxon>Euteleostomi</taxon>
        <taxon>Amphibia</taxon>
        <taxon>Batrachia</taxon>
        <taxon>Caudata</taxon>
        <taxon>Salamandroidea</taxon>
        <taxon>Salamandridae</taxon>
        <taxon>Pleurodelinae</taxon>
        <taxon>Pleurodeles</taxon>
    </lineage>
</organism>
<sequence>MLLYPARQKVLLGGTLCFFDTPKDMRQWLEAGDKMPKERNSTWSPGSRKLSAQEGTGRRAREVSEIAHQQSPEVIEPGRVEIQVDGTMALALSVQTGCHFIDAG</sequence>
<protein>
    <submittedName>
        <fullName evidence="2">Uncharacterized protein</fullName>
    </submittedName>
</protein>
<feature type="region of interest" description="Disordered" evidence="1">
    <location>
        <begin position="32"/>
        <end position="59"/>
    </location>
</feature>
<gene>
    <name evidence="2" type="ORF">NDU88_008254</name>
</gene>
<evidence type="ECO:0000313" key="3">
    <source>
        <dbReference type="Proteomes" id="UP001066276"/>
    </source>
</evidence>
<name>A0AAV7PNS1_PLEWA</name>
<dbReference type="EMBL" id="JANPWB010000011">
    <property type="protein sequence ID" value="KAJ1129893.1"/>
    <property type="molecule type" value="Genomic_DNA"/>
</dbReference>
<evidence type="ECO:0000256" key="1">
    <source>
        <dbReference type="SAM" id="MobiDB-lite"/>
    </source>
</evidence>
<keyword evidence="3" id="KW-1185">Reference proteome</keyword>